<dbReference type="STRING" id="283909.R7U4G1"/>
<feature type="transmembrane region" description="Helical" evidence="5">
    <location>
        <begin position="134"/>
        <end position="155"/>
    </location>
</feature>
<reference evidence="9" key="1">
    <citation type="submission" date="2012-12" db="EMBL/GenBank/DDBJ databases">
        <authorList>
            <person name="Hellsten U."/>
            <person name="Grimwood J."/>
            <person name="Chapman J.A."/>
            <person name="Shapiro H."/>
            <person name="Aerts A."/>
            <person name="Otillar R.P."/>
            <person name="Terry A.Y."/>
            <person name="Boore J.L."/>
            <person name="Simakov O."/>
            <person name="Marletaz F."/>
            <person name="Cho S.-J."/>
            <person name="Edsinger-Gonzales E."/>
            <person name="Havlak P."/>
            <person name="Kuo D.-H."/>
            <person name="Larsson T."/>
            <person name="Lv J."/>
            <person name="Arendt D."/>
            <person name="Savage R."/>
            <person name="Osoegawa K."/>
            <person name="de Jong P."/>
            <person name="Lindberg D.R."/>
            <person name="Seaver E.C."/>
            <person name="Weisblat D.A."/>
            <person name="Putnam N.H."/>
            <person name="Grigoriev I.V."/>
            <person name="Rokhsar D.S."/>
        </authorList>
    </citation>
    <scope>NUCLEOTIDE SEQUENCE</scope>
    <source>
        <strain evidence="9">I ESC-2004</strain>
    </source>
</reference>
<reference evidence="8" key="3">
    <citation type="submission" date="2015-06" db="UniProtKB">
        <authorList>
            <consortium name="EnsemblMetazoa"/>
        </authorList>
    </citation>
    <scope>IDENTIFICATION</scope>
</reference>
<sequence length="336" mass="38128">MEDVTSTALFNAMDSVKEYYTPLLVFFGLSGNIIALFRLFSTSLHRLHFTAYLIGLCLVDCLFLVLLFVLWLQYHNVWLYHIPGWCQGLTMLGFITNTLAVWFVAGLATEALLMVKSPFQSGAWWPAWRPRFMVLLMSVVAVIVYLNICLLYAVIPLDNRQFQCLPLPNAVRTVQILDRLDIAFNFVTAYIVIVSSVTGLCVTIKCNPSRSCDALPASVVHMGRLSLLLNASLVLTGLPTNLLRLWLSLVQSRHTRISLLGIHQLLMQVSFARTLFNLPVCYFAWPDFRQGFLCSDTTPLPSRQSSVSMNNMEITEMETELELMDKEQSGDVRRDW</sequence>
<dbReference type="Proteomes" id="UP000014760">
    <property type="component" value="Unassembled WGS sequence"/>
</dbReference>
<dbReference type="InterPro" id="IPR017452">
    <property type="entry name" value="GPCR_Rhodpsn_7TM"/>
</dbReference>
<evidence type="ECO:0000256" key="4">
    <source>
        <dbReference type="ARBA" id="ARBA00023136"/>
    </source>
</evidence>
<keyword evidence="4 5" id="KW-0472">Membrane</keyword>
<evidence type="ECO:0000256" key="1">
    <source>
        <dbReference type="ARBA" id="ARBA00004370"/>
    </source>
</evidence>
<evidence type="ECO:0000259" key="6">
    <source>
        <dbReference type="PROSITE" id="PS50262"/>
    </source>
</evidence>
<proteinExistence type="predicted"/>
<protein>
    <recommendedName>
        <fullName evidence="6">G-protein coupled receptors family 1 profile domain-containing protein</fullName>
    </recommendedName>
</protein>
<evidence type="ECO:0000256" key="2">
    <source>
        <dbReference type="ARBA" id="ARBA00022692"/>
    </source>
</evidence>
<comment type="subcellular location">
    <subcellularLocation>
        <location evidence="1">Membrane</location>
    </subcellularLocation>
</comment>
<feature type="transmembrane region" description="Helical" evidence="5">
    <location>
        <begin position="20"/>
        <end position="40"/>
    </location>
</feature>
<dbReference type="HOGENOM" id="CLU_827031_0_0_1"/>
<evidence type="ECO:0000313" key="7">
    <source>
        <dbReference type="EMBL" id="ELU00849.1"/>
    </source>
</evidence>
<name>R7U4G1_CAPTE</name>
<feature type="transmembrane region" description="Helical" evidence="5">
    <location>
        <begin position="94"/>
        <end position="113"/>
    </location>
</feature>
<evidence type="ECO:0000313" key="9">
    <source>
        <dbReference type="Proteomes" id="UP000014760"/>
    </source>
</evidence>
<dbReference type="SUPFAM" id="SSF81321">
    <property type="entry name" value="Family A G protein-coupled receptor-like"/>
    <property type="match status" value="1"/>
</dbReference>
<dbReference type="GO" id="GO:0016020">
    <property type="term" value="C:membrane"/>
    <property type="evidence" value="ECO:0007669"/>
    <property type="project" value="UniProtKB-SubCell"/>
</dbReference>
<accession>R7U4G1</accession>
<evidence type="ECO:0000256" key="5">
    <source>
        <dbReference type="SAM" id="Phobius"/>
    </source>
</evidence>
<dbReference type="PROSITE" id="PS50262">
    <property type="entry name" value="G_PROTEIN_RECEP_F1_2"/>
    <property type="match status" value="1"/>
</dbReference>
<feature type="transmembrane region" description="Helical" evidence="5">
    <location>
        <begin position="52"/>
        <end position="74"/>
    </location>
</feature>
<evidence type="ECO:0000256" key="3">
    <source>
        <dbReference type="ARBA" id="ARBA00022989"/>
    </source>
</evidence>
<gene>
    <name evidence="7" type="ORF">CAPTEDRAFT_194422</name>
</gene>
<evidence type="ECO:0000313" key="8">
    <source>
        <dbReference type="EnsemblMetazoa" id="CapteP194422"/>
    </source>
</evidence>
<keyword evidence="9" id="KW-1185">Reference proteome</keyword>
<dbReference type="EnsemblMetazoa" id="CapteT194422">
    <property type="protein sequence ID" value="CapteP194422"/>
    <property type="gene ID" value="CapteG194422"/>
</dbReference>
<dbReference type="AlphaFoldDB" id="R7U4G1"/>
<dbReference type="Gene3D" id="1.20.1070.10">
    <property type="entry name" value="Rhodopsin 7-helix transmembrane proteins"/>
    <property type="match status" value="1"/>
</dbReference>
<keyword evidence="3 5" id="KW-1133">Transmembrane helix</keyword>
<organism evidence="7">
    <name type="scientific">Capitella teleta</name>
    <name type="common">Polychaete worm</name>
    <dbReference type="NCBI Taxonomy" id="283909"/>
    <lineage>
        <taxon>Eukaryota</taxon>
        <taxon>Metazoa</taxon>
        <taxon>Spiralia</taxon>
        <taxon>Lophotrochozoa</taxon>
        <taxon>Annelida</taxon>
        <taxon>Polychaeta</taxon>
        <taxon>Sedentaria</taxon>
        <taxon>Scolecida</taxon>
        <taxon>Capitellidae</taxon>
        <taxon>Capitella</taxon>
    </lineage>
</organism>
<keyword evidence="2 5" id="KW-0812">Transmembrane</keyword>
<feature type="transmembrane region" description="Helical" evidence="5">
    <location>
        <begin position="182"/>
        <end position="204"/>
    </location>
</feature>
<reference evidence="7 9" key="2">
    <citation type="journal article" date="2013" name="Nature">
        <title>Insights into bilaterian evolution from three spiralian genomes.</title>
        <authorList>
            <person name="Simakov O."/>
            <person name="Marletaz F."/>
            <person name="Cho S.J."/>
            <person name="Edsinger-Gonzales E."/>
            <person name="Havlak P."/>
            <person name="Hellsten U."/>
            <person name="Kuo D.H."/>
            <person name="Larsson T."/>
            <person name="Lv J."/>
            <person name="Arendt D."/>
            <person name="Savage R."/>
            <person name="Osoegawa K."/>
            <person name="de Jong P."/>
            <person name="Grimwood J."/>
            <person name="Chapman J.A."/>
            <person name="Shapiro H."/>
            <person name="Aerts A."/>
            <person name="Otillar R.P."/>
            <person name="Terry A.Y."/>
            <person name="Boore J.L."/>
            <person name="Grigoriev I.V."/>
            <person name="Lindberg D.R."/>
            <person name="Seaver E.C."/>
            <person name="Weisblat D.A."/>
            <person name="Putnam N.H."/>
            <person name="Rokhsar D.S."/>
        </authorList>
    </citation>
    <scope>NUCLEOTIDE SEQUENCE</scope>
    <source>
        <strain evidence="7 9">I ESC-2004</strain>
    </source>
</reference>
<feature type="domain" description="G-protein coupled receptors family 1 profile" evidence="6">
    <location>
        <begin position="31"/>
        <end position="281"/>
    </location>
</feature>
<feature type="transmembrane region" description="Helical" evidence="5">
    <location>
        <begin position="225"/>
        <end position="247"/>
    </location>
</feature>
<dbReference type="EMBL" id="KB305654">
    <property type="protein sequence ID" value="ELU00849.1"/>
    <property type="molecule type" value="Genomic_DNA"/>
</dbReference>
<dbReference type="EMBL" id="AMQN01009536">
    <property type="status" value="NOT_ANNOTATED_CDS"/>
    <property type="molecule type" value="Genomic_DNA"/>
</dbReference>